<evidence type="ECO:0000256" key="5">
    <source>
        <dbReference type="ARBA" id="ARBA00023136"/>
    </source>
</evidence>
<dbReference type="GO" id="GO:0015385">
    <property type="term" value="F:sodium:proton antiporter activity"/>
    <property type="evidence" value="ECO:0007669"/>
    <property type="project" value="UniProtKB-UniRule"/>
</dbReference>
<feature type="transmembrane region" description="Helical" evidence="6">
    <location>
        <begin position="360"/>
        <end position="384"/>
    </location>
</feature>
<evidence type="ECO:0000256" key="4">
    <source>
        <dbReference type="ARBA" id="ARBA00022989"/>
    </source>
</evidence>
<feature type="transmembrane region" description="Helical" evidence="6">
    <location>
        <begin position="288"/>
        <end position="314"/>
    </location>
</feature>
<evidence type="ECO:0000256" key="6">
    <source>
        <dbReference type="HAMAP-Rule" id="MF_01844"/>
    </source>
</evidence>
<keyword evidence="6" id="KW-0050">Antiport</keyword>
<keyword evidence="8" id="KW-1185">Reference proteome</keyword>
<dbReference type="NCBIfam" id="NF007111">
    <property type="entry name" value="PRK09560.1"/>
    <property type="match status" value="1"/>
</dbReference>
<dbReference type="Gene3D" id="1.20.1530.10">
    <property type="entry name" value="Na+/H+ antiporter like domain"/>
    <property type="match status" value="1"/>
</dbReference>
<keyword evidence="6" id="KW-0406">Ion transport</keyword>
<feature type="transmembrane region" description="Helical" evidence="6">
    <location>
        <begin position="326"/>
        <end position="348"/>
    </location>
</feature>
<dbReference type="GO" id="GO:0005886">
    <property type="term" value="C:plasma membrane"/>
    <property type="evidence" value="ECO:0007669"/>
    <property type="project" value="UniProtKB-SubCell"/>
</dbReference>
<dbReference type="NCBIfam" id="TIGR00773">
    <property type="entry name" value="NhaA"/>
    <property type="match status" value="1"/>
</dbReference>
<keyword evidence="6" id="KW-0813">Transport</keyword>
<sequence length="390" mass="40295">MKAFFDHEAAGGIVLVIAAVLGLVLMNSPASSLYEALLETHVPVGLAPFALDKSVLHWINDGLMAIFFFLVGLEIKRELVVGELSTVKQASLPAIAALGGMLVPALIYAAINWGDPVALRGWAIPAATDIAFAIGVLALLGDRIPTPLKIFLLALAIIDDLGAIVVIAVFYTASLSWIALALAALGIAALALINHRGVTAIWPYLLIGLFIWVCVMESGVHATLAGVATALAVPLTPAPGHTESTLERLELAIGPWVRFGVLPVFALANAGVPLAGTTAAHVVGAIPMGIILGLLIGKPVGIFAFSFAAIRAGLATKPDGATWPQIFGVAILGGIGFTMSLFIGMLAFTDVERAAEIRIGVLLGSLASAFAGYVFLSCVTPASAPPKPRP</sequence>
<dbReference type="AlphaFoldDB" id="A0A6I3KMC7"/>
<feature type="transmembrane region" description="Helical" evidence="6">
    <location>
        <begin position="117"/>
        <end position="140"/>
    </location>
</feature>
<dbReference type="Proteomes" id="UP000440694">
    <property type="component" value="Unassembled WGS sequence"/>
</dbReference>
<feature type="transmembrane region" description="Helical" evidence="6">
    <location>
        <begin position="177"/>
        <end position="193"/>
    </location>
</feature>
<evidence type="ECO:0000256" key="2">
    <source>
        <dbReference type="ARBA" id="ARBA00022475"/>
    </source>
</evidence>
<feature type="transmembrane region" description="Helical" evidence="6">
    <location>
        <begin position="205"/>
        <end position="233"/>
    </location>
</feature>
<feature type="transmembrane region" description="Helical" evidence="6">
    <location>
        <begin position="152"/>
        <end position="171"/>
    </location>
</feature>
<comment type="function">
    <text evidence="6">Na(+)/H(+) antiporter that extrudes sodium in exchange for external protons.</text>
</comment>
<evidence type="ECO:0000313" key="8">
    <source>
        <dbReference type="Proteomes" id="UP000440694"/>
    </source>
</evidence>
<dbReference type="NCBIfam" id="NF007112">
    <property type="entry name" value="PRK09561.1"/>
    <property type="match status" value="1"/>
</dbReference>
<keyword evidence="5 6" id="KW-0472">Membrane</keyword>
<dbReference type="Pfam" id="PF06965">
    <property type="entry name" value="Na_H_antiport_1"/>
    <property type="match status" value="1"/>
</dbReference>
<dbReference type="InterPro" id="IPR004670">
    <property type="entry name" value="NhaA"/>
</dbReference>
<feature type="transmembrane region" description="Helical" evidence="6">
    <location>
        <begin position="94"/>
        <end position="111"/>
    </location>
</feature>
<dbReference type="InterPro" id="IPR023171">
    <property type="entry name" value="Na/H_antiporter_dom_sf"/>
</dbReference>
<comment type="subcellular location">
    <subcellularLocation>
        <location evidence="1">Cell inner membrane</location>
        <topology evidence="1">Multi-pass membrane protein</topology>
    </subcellularLocation>
    <subcellularLocation>
        <location evidence="6">Cell membrane</location>
        <topology evidence="6">Multi-pass membrane protein</topology>
    </subcellularLocation>
</comment>
<comment type="catalytic activity">
    <reaction evidence="6">
        <text>Na(+)(in) + 2 H(+)(out) = Na(+)(out) + 2 H(+)(in)</text>
        <dbReference type="Rhea" id="RHEA:29251"/>
        <dbReference type="ChEBI" id="CHEBI:15378"/>
        <dbReference type="ChEBI" id="CHEBI:29101"/>
    </reaction>
</comment>
<comment type="caution">
    <text evidence="7">The sequence shown here is derived from an EMBL/GenBank/DDBJ whole genome shotgun (WGS) entry which is preliminary data.</text>
</comment>
<dbReference type="HAMAP" id="MF_01844">
    <property type="entry name" value="NhaA"/>
    <property type="match status" value="1"/>
</dbReference>
<organism evidence="7 8">
    <name type="scientific">Hyphomicrobium album</name>
    <dbReference type="NCBI Taxonomy" id="2665159"/>
    <lineage>
        <taxon>Bacteria</taxon>
        <taxon>Pseudomonadati</taxon>
        <taxon>Pseudomonadota</taxon>
        <taxon>Alphaproteobacteria</taxon>
        <taxon>Hyphomicrobiales</taxon>
        <taxon>Hyphomicrobiaceae</taxon>
        <taxon>Hyphomicrobium</taxon>
    </lineage>
</organism>
<dbReference type="PANTHER" id="PTHR30341">
    <property type="entry name" value="SODIUM ION/PROTON ANTIPORTER NHAA-RELATED"/>
    <property type="match status" value="1"/>
</dbReference>
<accession>A0A6I3KMC7</accession>
<dbReference type="GO" id="GO:0006885">
    <property type="term" value="P:regulation of pH"/>
    <property type="evidence" value="ECO:0007669"/>
    <property type="project" value="UniProtKB-UniRule"/>
</dbReference>
<comment type="similarity">
    <text evidence="6">Belongs to the NhaA Na(+)/H(+) (TC 2.A.33) antiporter family.</text>
</comment>
<protein>
    <recommendedName>
        <fullName evidence="6">Na(+)/H(+) antiporter NhaA</fullName>
    </recommendedName>
    <alternativeName>
        <fullName evidence="6">Sodium/proton antiporter NhaA</fullName>
    </alternativeName>
</protein>
<reference evidence="7 8" key="1">
    <citation type="submission" date="2019-11" db="EMBL/GenBank/DDBJ databases">
        <title>Identification of a novel strain.</title>
        <authorList>
            <person name="Xu Q."/>
            <person name="Wang G."/>
        </authorList>
    </citation>
    <scope>NUCLEOTIDE SEQUENCE [LARGE SCALE GENOMIC DNA]</scope>
    <source>
        <strain evidence="8">xq</strain>
    </source>
</reference>
<proteinExistence type="inferred from homology"/>
<keyword evidence="3 6" id="KW-0812">Transmembrane</keyword>
<evidence type="ECO:0000256" key="3">
    <source>
        <dbReference type="ARBA" id="ARBA00022692"/>
    </source>
</evidence>
<keyword evidence="2 6" id="KW-1003">Cell membrane</keyword>
<evidence type="ECO:0000313" key="7">
    <source>
        <dbReference type="EMBL" id="MTD94912.1"/>
    </source>
</evidence>
<feature type="transmembrane region" description="Helical" evidence="6">
    <location>
        <begin position="253"/>
        <end position="276"/>
    </location>
</feature>
<name>A0A6I3KMC7_9HYPH</name>
<gene>
    <name evidence="6 7" type="primary">nhaA</name>
    <name evidence="7" type="ORF">GIW81_11280</name>
</gene>
<keyword evidence="6" id="KW-0915">Sodium</keyword>
<evidence type="ECO:0000256" key="1">
    <source>
        <dbReference type="ARBA" id="ARBA00004429"/>
    </source>
</evidence>
<keyword evidence="4 6" id="KW-1133">Transmembrane helix</keyword>
<feature type="transmembrane region" description="Helical" evidence="6">
    <location>
        <begin position="54"/>
        <end position="73"/>
    </location>
</feature>
<dbReference type="PANTHER" id="PTHR30341:SF0">
    <property type="entry name" value="NA(+)_H(+) ANTIPORTER NHAA"/>
    <property type="match status" value="1"/>
</dbReference>
<dbReference type="EMBL" id="WMBQ01000001">
    <property type="protein sequence ID" value="MTD94912.1"/>
    <property type="molecule type" value="Genomic_DNA"/>
</dbReference>
<feature type="transmembrane region" description="Helical" evidence="6">
    <location>
        <begin position="12"/>
        <end position="34"/>
    </location>
</feature>
<keyword evidence="6" id="KW-0739">Sodium transport</keyword>